<name>A0AA40RZM0_9HYPH</name>
<dbReference type="SUPFAM" id="SSF53474">
    <property type="entry name" value="alpha/beta-Hydrolases"/>
    <property type="match status" value="1"/>
</dbReference>
<keyword evidence="4" id="KW-1185">Reference proteome</keyword>
<dbReference type="AlphaFoldDB" id="A0AA40RZM0"/>
<reference evidence="3 4" key="1">
    <citation type="submission" date="2020-08" db="EMBL/GenBank/DDBJ databases">
        <title>Genomic Encyclopedia of Type Strains, Phase IV (KMG-IV): sequencing the most valuable type-strain genomes for metagenomic binning, comparative biology and taxonomic classification.</title>
        <authorList>
            <person name="Goeker M."/>
        </authorList>
    </citation>
    <scope>NUCLEOTIDE SEQUENCE [LARGE SCALE GENOMIC DNA]</scope>
    <source>
        <strain evidence="3 4">DSM 11490</strain>
    </source>
</reference>
<protein>
    <submittedName>
        <fullName evidence="3">Acetyl esterase/lipase</fullName>
    </submittedName>
</protein>
<dbReference type="GO" id="GO:0016787">
    <property type="term" value="F:hydrolase activity"/>
    <property type="evidence" value="ECO:0007669"/>
    <property type="project" value="UniProtKB-KW"/>
</dbReference>
<organism evidence="3 4">
    <name type="scientific">Methylorubrum thiocyanatum</name>
    <dbReference type="NCBI Taxonomy" id="47958"/>
    <lineage>
        <taxon>Bacteria</taxon>
        <taxon>Pseudomonadati</taxon>
        <taxon>Pseudomonadota</taxon>
        <taxon>Alphaproteobacteria</taxon>
        <taxon>Hyphomicrobiales</taxon>
        <taxon>Methylobacteriaceae</taxon>
        <taxon>Methylorubrum</taxon>
    </lineage>
</organism>
<dbReference type="InterPro" id="IPR050300">
    <property type="entry name" value="GDXG_lipolytic_enzyme"/>
</dbReference>
<dbReference type="PANTHER" id="PTHR48081:SF8">
    <property type="entry name" value="ALPHA_BETA HYDROLASE FOLD-3 DOMAIN-CONTAINING PROTEIN-RELATED"/>
    <property type="match status" value="1"/>
</dbReference>
<dbReference type="Pfam" id="PF07859">
    <property type="entry name" value="Abhydrolase_3"/>
    <property type="match status" value="1"/>
</dbReference>
<dbReference type="Gene3D" id="3.40.50.1820">
    <property type="entry name" value="alpha/beta hydrolase"/>
    <property type="match status" value="1"/>
</dbReference>
<sequence length="299" mass="32710">MASLAARMLARVLWLSGRRRFFASAELDPERIVAERGGAARPTRAIRRRLDVTWAMREGCEVYIVAPRGRPSEATVLYLHGGAYIHPISVHHWRFIARMVERTGARFVVPFYPLAPGYDGEAAGCFVLGLYRELLERHGPSAMFVMGDSAGGGLALSLAMQATAAGLPRGAGLVLLSPWLDVTASDPGQARIERDDVMLMRPGIRTAGLWYAGALPPTDPRISPLFGRLAGLPPILMFCGTHDILVTDARRLTERARREGVPLVYEEAPGLMHVYAILPLPEGRAAQVRIARFLQEPAA</sequence>
<dbReference type="EMBL" id="JACJIB010000002">
    <property type="protein sequence ID" value="MBA8911719.1"/>
    <property type="molecule type" value="Genomic_DNA"/>
</dbReference>
<proteinExistence type="predicted"/>
<evidence type="ECO:0000313" key="4">
    <source>
        <dbReference type="Proteomes" id="UP000543554"/>
    </source>
</evidence>
<comment type="caution">
    <text evidence="3">The sequence shown here is derived from an EMBL/GenBank/DDBJ whole genome shotgun (WGS) entry which is preliminary data.</text>
</comment>
<dbReference type="RefSeq" id="WP_182554036.1">
    <property type="nucleotide sequence ID" value="NZ_BPRF01000040.1"/>
</dbReference>
<dbReference type="InterPro" id="IPR013094">
    <property type="entry name" value="AB_hydrolase_3"/>
</dbReference>
<accession>A0AA40RZM0</accession>
<gene>
    <name evidence="3" type="ORF">HNR51_000787</name>
</gene>
<dbReference type="InterPro" id="IPR029058">
    <property type="entry name" value="AB_hydrolase_fold"/>
</dbReference>
<evidence type="ECO:0000256" key="1">
    <source>
        <dbReference type="ARBA" id="ARBA00022801"/>
    </source>
</evidence>
<feature type="domain" description="Alpha/beta hydrolase fold-3" evidence="2">
    <location>
        <begin position="76"/>
        <end position="276"/>
    </location>
</feature>
<dbReference type="Proteomes" id="UP000543554">
    <property type="component" value="Unassembled WGS sequence"/>
</dbReference>
<evidence type="ECO:0000313" key="3">
    <source>
        <dbReference type="EMBL" id="MBA8911719.1"/>
    </source>
</evidence>
<dbReference type="PANTHER" id="PTHR48081">
    <property type="entry name" value="AB HYDROLASE SUPERFAMILY PROTEIN C4A8.06C"/>
    <property type="match status" value="1"/>
</dbReference>
<keyword evidence="1" id="KW-0378">Hydrolase</keyword>
<evidence type="ECO:0000259" key="2">
    <source>
        <dbReference type="Pfam" id="PF07859"/>
    </source>
</evidence>